<proteinExistence type="predicted"/>
<organism evidence="2 3">
    <name type="scientific">Actinomadura hallensis</name>
    <dbReference type="NCBI Taxonomy" id="337895"/>
    <lineage>
        <taxon>Bacteria</taxon>
        <taxon>Bacillati</taxon>
        <taxon>Actinomycetota</taxon>
        <taxon>Actinomycetes</taxon>
        <taxon>Streptosporangiales</taxon>
        <taxon>Thermomonosporaceae</taxon>
        <taxon>Actinomadura</taxon>
    </lineage>
</organism>
<sequence>MTRSVLAVLARAVPGRLEEFRRWYDEVHIPELRSRYPEIVEVERHDVAKPTVDGVPEADGAPPGPDSVAIYLVEGSASDLWSRMSTDRTLSTSKAFDYSSVRVICGSG</sequence>
<name>A0A543IGJ5_9ACTN</name>
<evidence type="ECO:0008006" key="4">
    <source>
        <dbReference type="Google" id="ProtNLM"/>
    </source>
</evidence>
<protein>
    <recommendedName>
        <fullName evidence="4">EthD domain-containing protein</fullName>
    </recommendedName>
</protein>
<feature type="region of interest" description="Disordered" evidence="1">
    <location>
        <begin position="47"/>
        <end position="66"/>
    </location>
</feature>
<dbReference type="EMBL" id="VFPO01000001">
    <property type="protein sequence ID" value="TQM69640.1"/>
    <property type="molecule type" value="Genomic_DNA"/>
</dbReference>
<gene>
    <name evidence="2" type="ORF">FHX41_3338</name>
</gene>
<dbReference type="RefSeq" id="WP_141969925.1">
    <property type="nucleotide sequence ID" value="NZ_VFPO01000001.1"/>
</dbReference>
<reference evidence="2 3" key="1">
    <citation type="submission" date="2019-06" db="EMBL/GenBank/DDBJ databases">
        <title>Sequencing the genomes of 1000 actinobacteria strains.</title>
        <authorList>
            <person name="Klenk H.-P."/>
        </authorList>
    </citation>
    <scope>NUCLEOTIDE SEQUENCE [LARGE SCALE GENOMIC DNA]</scope>
    <source>
        <strain evidence="2 3">DSM 45043</strain>
    </source>
</reference>
<dbReference type="OrthoDB" id="3481501at2"/>
<dbReference type="Proteomes" id="UP000316706">
    <property type="component" value="Unassembled WGS sequence"/>
</dbReference>
<evidence type="ECO:0000313" key="2">
    <source>
        <dbReference type="EMBL" id="TQM69640.1"/>
    </source>
</evidence>
<comment type="caution">
    <text evidence="2">The sequence shown here is derived from an EMBL/GenBank/DDBJ whole genome shotgun (WGS) entry which is preliminary data.</text>
</comment>
<dbReference type="AlphaFoldDB" id="A0A543IGJ5"/>
<evidence type="ECO:0000256" key="1">
    <source>
        <dbReference type="SAM" id="MobiDB-lite"/>
    </source>
</evidence>
<keyword evidence="3" id="KW-1185">Reference proteome</keyword>
<evidence type="ECO:0000313" key="3">
    <source>
        <dbReference type="Proteomes" id="UP000316706"/>
    </source>
</evidence>
<accession>A0A543IGJ5</accession>